<keyword evidence="9" id="KW-0378">Hydrolase</keyword>
<dbReference type="GO" id="GO:0005524">
    <property type="term" value="F:ATP binding"/>
    <property type="evidence" value="ECO:0007669"/>
    <property type="project" value="UniProtKB-KW"/>
</dbReference>
<dbReference type="SUPFAM" id="SSF140990">
    <property type="entry name" value="FtsH protease domain-like"/>
    <property type="match status" value="1"/>
</dbReference>
<accession>A0A833VUF4</accession>
<dbReference type="Gene3D" id="1.10.8.60">
    <property type="match status" value="1"/>
</dbReference>
<feature type="transmembrane region" description="Helical" evidence="17">
    <location>
        <begin position="247"/>
        <end position="270"/>
    </location>
</feature>
<dbReference type="InterPro" id="IPR003959">
    <property type="entry name" value="ATPase_AAA_core"/>
</dbReference>
<keyword evidence="8" id="KW-0547">Nucleotide-binding</keyword>
<dbReference type="GO" id="GO:0046872">
    <property type="term" value="F:metal ion binding"/>
    <property type="evidence" value="ECO:0007669"/>
    <property type="project" value="UniProtKB-KW"/>
</dbReference>
<proteinExistence type="inferred from homology"/>
<evidence type="ECO:0000313" key="20">
    <source>
        <dbReference type="Proteomes" id="UP000655588"/>
    </source>
</evidence>
<dbReference type="AlphaFoldDB" id="A0A833VUF4"/>
<dbReference type="PANTHER" id="PTHR23076">
    <property type="entry name" value="METALLOPROTEASE M41 FTSH"/>
    <property type="match status" value="1"/>
</dbReference>
<keyword evidence="20" id="KW-1185">Reference proteome</keyword>
<evidence type="ECO:0000256" key="17">
    <source>
        <dbReference type="SAM" id="Phobius"/>
    </source>
</evidence>
<dbReference type="FunFam" id="1.10.8.60:FF:000001">
    <property type="entry name" value="ATP-dependent zinc metalloprotease FtsH"/>
    <property type="match status" value="1"/>
</dbReference>
<evidence type="ECO:0000256" key="5">
    <source>
        <dbReference type="ARBA" id="ARBA00022670"/>
    </source>
</evidence>
<dbReference type="Pfam" id="PF17862">
    <property type="entry name" value="AAA_lid_3"/>
    <property type="match status" value="1"/>
</dbReference>
<evidence type="ECO:0000313" key="19">
    <source>
        <dbReference type="EMBL" id="KAF3420539.1"/>
    </source>
</evidence>
<dbReference type="GO" id="GO:0006515">
    <property type="term" value="P:protein quality control for misfolded or incompletely synthesized proteins"/>
    <property type="evidence" value="ECO:0007669"/>
    <property type="project" value="TreeGrafter"/>
</dbReference>
<dbReference type="GO" id="GO:0016887">
    <property type="term" value="F:ATP hydrolysis activity"/>
    <property type="evidence" value="ECO:0007669"/>
    <property type="project" value="InterPro"/>
</dbReference>
<evidence type="ECO:0000256" key="6">
    <source>
        <dbReference type="ARBA" id="ARBA00022692"/>
    </source>
</evidence>
<comment type="similarity">
    <text evidence="3">In the C-terminal section; belongs to the peptidase M41 family.</text>
</comment>
<dbReference type="GO" id="GO:0007005">
    <property type="term" value="P:mitochondrion organization"/>
    <property type="evidence" value="ECO:0007669"/>
    <property type="project" value="TreeGrafter"/>
</dbReference>
<dbReference type="InterPro" id="IPR003960">
    <property type="entry name" value="ATPase_AAA_CS"/>
</dbReference>
<protein>
    <recommendedName>
        <fullName evidence="18">AAA+ ATPase domain-containing protein</fullName>
    </recommendedName>
</protein>
<dbReference type="InterPro" id="IPR037219">
    <property type="entry name" value="Peptidase_M41-like"/>
</dbReference>
<keyword evidence="5" id="KW-0645">Protease</keyword>
<evidence type="ECO:0000256" key="14">
    <source>
        <dbReference type="ARBA" id="ARBA00023049"/>
    </source>
</evidence>
<comment type="subcellular location">
    <subcellularLocation>
        <location evidence="2">Membrane</location>
        <topology evidence="2">Multi-pass membrane protein</topology>
    </subcellularLocation>
</comment>
<keyword evidence="7" id="KW-0479">Metal-binding</keyword>
<feature type="domain" description="AAA+ ATPase" evidence="18">
    <location>
        <begin position="340"/>
        <end position="477"/>
    </location>
</feature>
<keyword evidence="14" id="KW-0482">Metalloprotease</keyword>
<evidence type="ECO:0000259" key="18">
    <source>
        <dbReference type="SMART" id="SM00382"/>
    </source>
</evidence>
<evidence type="ECO:0000256" key="2">
    <source>
        <dbReference type="ARBA" id="ARBA00004141"/>
    </source>
</evidence>
<dbReference type="CDD" id="cd19501">
    <property type="entry name" value="RecA-like_FtsH"/>
    <property type="match status" value="1"/>
</dbReference>
<evidence type="ECO:0000256" key="9">
    <source>
        <dbReference type="ARBA" id="ARBA00022801"/>
    </source>
</evidence>
<organism evidence="19 20">
    <name type="scientific">Frieseomelitta varia</name>
    <dbReference type="NCBI Taxonomy" id="561572"/>
    <lineage>
        <taxon>Eukaryota</taxon>
        <taxon>Metazoa</taxon>
        <taxon>Ecdysozoa</taxon>
        <taxon>Arthropoda</taxon>
        <taxon>Hexapoda</taxon>
        <taxon>Insecta</taxon>
        <taxon>Pterygota</taxon>
        <taxon>Neoptera</taxon>
        <taxon>Endopterygota</taxon>
        <taxon>Hymenoptera</taxon>
        <taxon>Apocrita</taxon>
        <taxon>Aculeata</taxon>
        <taxon>Apoidea</taxon>
        <taxon>Anthophila</taxon>
        <taxon>Apidae</taxon>
        <taxon>Frieseomelitta</taxon>
    </lineage>
</organism>
<comment type="similarity">
    <text evidence="4">In the N-terminal section; belongs to the AAA ATPase family.</text>
</comment>
<dbReference type="PANTHER" id="PTHR23076:SF97">
    <property type="entry name" value="ATP-DEPENDENT ZINC METALLOPROTEASE YME1L1"/>
    <property type="match status" value="1"/>
</dbReference>
<keyword evidence="11" id="KW-0067">ATP-binding</keyword>
<evidence type="ECO:0000256" key="12">
    <source>
        <dbReference type="ARBA" id="ARBA00022946"/>
    </source>
</evidence>
<keyword evidence="13 17" id="KW-1133">Transmembrane helix</keyword>
<dbReference type="Gene3D" id="1.20.58.760">
    <property type="entry name" value="Peptidase M41"/>
    <property type="match status" value="1"/>
</dbReference>
<dbReference type="SMART" id="SM00382">
    <property type="entry name" value="AAA"/>
    <property type="match status" value="1"/>
</dbReference>
<evidence type="ECO:0000256" key="7">
    <source>
        <dbReference type="ARBA" id="ARBA00022723"/>
    </source>
</evidence>
<name>A0A833VUF4_9HYME</name>
<dbReference type="Proteomes" id="UP000655588">
    <property type="component" value="Unassembled WGS sequence"/>
</dbReference>
<feature type="coiled-coil region" evidence="16">
    <location>
        <begin position="694"/>
        <end position="721"/>
    </location>
</feature>
<dbReference type="InterPro" id="IPR041569">
    <property type="entry name" value="AAA_lid_3"/>
</dbReference>
<keyword evidence="16" id="KW-0175">Coiled coil</keyword>
<dbReference type="SUPFAM" id="SSF52540">
    <property type="entry name" value="P-loop containing nucleoside triphosphate hydrolases"/>
    <property type="match status" value="1"/>
</dbReference>
<evidence type="ECO:0000256" key="3">
    <source>
        <dbReference type="ARBA" id="ARBA00010044"/>
    </source>
</evidence>
<evidence type="ECO:0000256" key="11">
    <source>
        <dbReference type="ARBA" id="ARBA00022840"/>
    </source>
</evidence>
<dbReference type="InterPro" id="IPR003593">
    <property type="entry name" value="AAA+_ATPase"/>
</dbReference>
<evidence type="ECO:0000256" key="4">
    <source>
        <dbReference type="ARBA" id="ARBA00010550"/>
    </source>
</evidence>
<dbReference type="FunFam" id="1.20.58.760:FF:000001">
    <property type="entry name" value="ATP-dependent zinc metalloprotease FtsH"/>
    <property type="match status" value="1"/>
</dbReference>
<dbReference type="GO" id="GO:0005743">
    <property type="term" value="C:mitochondrial inner membrane"/>
    <property type="evidence" value="ECO:0007669"/>
    <property type="project" value="TreeGrafter"/>
</dbReference>
<evidence type="ECO:0000256" key="1">
    <source>
        <dbReference type="ARBA" id="ARBA00001947"/>
    </source>
</evidence>
<keyword evidence="15 17" id="KW-0472">Membrane</keyword>
<dbReference type="GO" id="GO:0004176">
    <property type="term" value="F:ATP-dependent peptidase activity"/>
    <property type="evidence" value="ECO:0007669"/>
    <property type="project" value="InterPro"/>
</dbReference>
<dbReference type="Gene3D" id="3.40.50.300">
    <property type="entry name" value="P-loop containing nucleotide triphosphate hydrolases"/>
    <property type="match status" value="1"/>
</dbReference>
<keyword evidence="6 17" id="KW-0812">Transmembrane</keyword>
<dbReference type="EMBL" id="WNWW01000937">
    <property type="protein sequence ID" value="KAF3420539.1"/>
    <property type="molecule type" value="Genomic_DNA"/>
</dbReference>
<keyword evidence="10" id="KW-0862">Zinc</keyword>
<dbReference type="PROSITE" id="PS00674">
    <property type="entry name" value="AAA"/>
    <property type="match status" value="1"/>
</dbReference>
<evidence type="ECO:0000256" key="8">
    <source>
        <dbReference type="ARBA" id="ARBA00022741"/>
    </source>
</evidence>
<dbReference type="Pfam" id="PF00004">
    <property type="entry name" value="AAA"/>
    <property type="match status" value="1"/>
</dbReference>
<sequence>MFSFQPYNQVLYHLAQLTSVVSPKSTSFPVKIKRQNELKKSVNDISSNNLSDATKNHIDTLISKLNTSNVITMFDIRTNNVLIVLDQVSMRIFKRNLENNNKWKVSYISELNSIKNKHKYLYKKCAEEIILPTMYLSTKQRHTTLCTFCNKNLFNYHIQIRSFKTKRNVNAELEKQSSLINKLRNVFGYFSGTNSALVQAVKKQKDMMDLKSLFTNESSDYKTIILAFIEGFEAGRQSSSFGWVKTLYSLASGCVFLSLLYIIYVVGSGLRFPMDGMKFRPEITHITFNDIKGVSKSFLKFLVLNFFISLNVVAEAKQELRDIVEFLKNPDKFVALGAKLPKGVLLVGPPGTGKTLLARAVAGEAGVPFFQAAGPEFEEILVGQGARRMRDLFKAAKERAPAVIFIDEIDSVGAKRTNSSLHPYANQTVNQLLTEMDGFLQNEGVIVLGATNRRDDLDKALMRPGRFDVEVLVDIPDYSSRKEIFELYLSRIFTEDVDSDYLAKCTPGFTGADIENMVNQAALRAAINDAEHVTMKHLEYARDKIIMGPEKKQKIKDIETNTITAYHEAGHALVAYYTKDAPPIHKITILSHNYSLGHTAFLSDDEYHTTKSKLLALIDSAMGGRAAEELIFGPDKVTSGASNDFMRATAIAEEMVHKYGMSEKVGFGIIRKKGQMDGYQLGPSTSDLADKEVKRLLQESYERAKQTLQKHAKELKIVADALLKYETLSSKDVEAIINGEKIPPEVLKNQPRIVDPSEHTQNYRNSIYQIFQLRIL</sequence>
<evidence type="ECO:0000256" key="16">
    <source>
        <dbReference type="SAM" id="Coils"/>
    </source>
</evidence>
<dbReference type="GO" id="GO:0004222">
    <property type="term" value="F:metalloendopeptidase activity"/>
    <property type="evidence" value="ECO:0007669"/>
    <property type="project" value="InterPro"/>
</dbReference>
<evidence type="ECO:0000256" key="10">
    <source>
        <dbReference type="ARBA" id="ARBA00022833"/>
    </source>
</evidence>
<evidence type="ECO:0000256" key="15">
    <source>
        <dbReference type="ARBA" id="ARBA00023136"/>
    </source>
</evidence>
<dbReference type="InterPro" id="IPR000642">
    <property type="entry name" value="Peptidase_M41"/>
</dbReference>
<dbReference type="Pfam" id="PF01434">
    <property type="entry name" value="Peptidase_M41"/>
    <property type="match status" value="1"/>
</dbReference>
<gene>
    <name evidence="19" type="ORF">E2986_06442</name>
</gene>
<evidence type="ECO:0000256" key="13">
    <source>
        <dbReference type="ARBA" id="ARBA00022989"/>
    </source>
</evidence>
<dbReference type="FunFam" id="3.40.50.300:FF:000277">
    <property type="entry name" value="ATP-dependent zinc metalloprotease FtsH"/>
    <property type="match status" value="1"/>
</dbReference>
<keyword evidence="12" id="KW-0809">Transit peptide</keyword>
<comment type="caution">
    <text evidence="19">The sequence shown here is derived from an EMBL/GenBank/DDBJ whole genome shotgun (WGS) entry which is preliminary data.</text>
</comment>
<reference evidence="19" key="1">
    <citation type="submission" date="2019-11" db="EMBL/GenBank/DDBJ databases">
        <title>The nuclear and mitochondrial genomes of Frieseomelitta varia - a highly eusocial stingless bee (Meliponini) with a permanently sterile worker caste.</title>
        <authorList>
            <person name="Freitas F.C.P."/>
            <person name="Lourenco A.P."/>
            <person name="Nunes F.M.F."/>
            <person name="Paschoal A.R."/>
            <person name="Abreu F.C.P."/>
            <person name="Barbin F.O."/>
            <person name="Bataglia L."/>
            <person name="Cardoso-Junior C.A.M."/>
            <person name="Cervoni M.S."/>
            <person name="Silva S.R."/>
            <person name="Dalarmi F."/>
            <person name="Del Lama M.A."/>
            <person name="Depintor T.S."/>
            <person name="Ferreira K.M."/>
            <person name="Goria P.S."/>
            <person name="Jaskot M.C."/>
            <person name="Lago D.C."/>
            <person name="Luna-Lucena D."/>
            <person name="Moda L.M."/>
            <person name="Nascimento L."/>
            <person name="Pedrino M."/>
            <person name="Rabico F.O."/>
            <person name="Sanches F.C."/>
            <person name="Santos D.E."/>
            <person name="Santos C.G."/>
            <person name="Vieira J."/>
            <person name="Lopes T.F."/>
            <person name="Barchuk A.R."/>
            <person name="Hartfelder K."/>
            <person name="Simoes Z.L.P."/>
            <person name="Bitondi M.M.G."/>
            <person name="Pinheiro D.G."/>
        </authorList>
    </citation>
    <scope>NUCLEOTIDE SEQUENCE</scope>
    <source>
        <strain evidence="19">USP_RPSP 00005682</strain>
        <tissue evidence="19">Whole individual</tissue>
    </source>
</reference>
<dbReference type="InterPro" id="IPR027417">
    <property type="entry name" value="P-loop_NTPase"/>
</dbReference>
<comment type="cofactor">
    <cofactor evidence="1">
        <name>Zn(2+)</name>
        <dbReference type="ChEBI" id="CHEBI:29105"/>
    </cofactor>
</comment>